<dbReference type="InterPro" id="IPR004099">
    <property type="entry name" value="Pyr_nucl-diS_OxRdtase_dimer"/>
</dbReference>
<name>X1W226_9ZZZZ</name>
<protein>
    <recommendedName>
        <fullName evidence="2">Pyridine nucleotide-disulphide oxidoreductase dimerisation domain-containing protein</fullName>
    </recommendedName>
</protein>
<dbReference type="GO" id="GO:0050660">
    <property type="term" value="F:flavin adenine dinucleotide binding"/>
    <property type="evidence" value="ECO:0007669"/>
    <property type="project" value="TreeGrafter"/>
</dbReference>
<feature type="non-terminal residue" evidence="3">
    <location>
        <position position="1"/>
    </location>
</feature>
<dbReference type="Pfam" id="PF02852">
    <property type="entry name" value="Pyr_redox_dim"/>
    <property type="match status" value="1"/>
</dbReference>
<dbReference type="AlphaFoldDB" id="X1W226"/>
<dbReference type="EMBL" id="BARW01035806">
    <property type="protein sequence ID" value="GAJ22970.1"/>
    <property type="molecule type" value="Genomic_DNA"/>
</dbReference>
<dbReference type="Gene3D" id="3.30.390.30">
    <property type="match status" value="1"/>
</dbReference>
<dbReference type="GO" id="GO:0004148">
    <property type="term" value="F:dihydrolipoyl dehydrogenase (NADH) activity"/>
    <property type="evidence" value="ECO:0007669"/>
    <property type="project" value="TreeGrafter"/>
</dbReference>
<evidence type="ECO:0000256" key="1">
    <source>
        <dbReference type="ARBA" id="ARBA00023027"/>
    </source>
</evidence>
<organism evidence="3">
    <name type="scientific">marine sediment metagenome</name>
    <dbReference type="NCBI Taxonomy" id="412755"/>
    <lineage>
        <taxon>unclassified sequences</taxon>
        <taxon>metagenomes</taxon>
        <taxon>ecological metagenomes</taxon>
    </lineage>
</organism>
<comment type="caution">
    <text evidence="3">The sequence shown here is derived from an EMBL/GenBank/DDBJ whole genome shotgun (WGS) entry which is preliminary data.</text>
</comment>
<gene>
    <name evidence="3" type="ORF">S12H4_55756</name>
</gene>
<dbReference type="PANTHER" id="PTHR22912:SF160">
    <property type="entry name" value="DIHYDROLIPOYL DEHYDROGENASE"/>
    <property type="match status" value="1"/>
</dbReference>
<dbReference type="GO" id="GO:0006103">
    <property type="term" value="P:2-oxoglutarate metabolic process"/>
    <property type="evidence" value="ECO:0007669"/>
    <property type="project" value="TreeGrafter"/>
</dbReference>
<dbReference type="InterPro" id="IPR050151">
    <property type="entry name" value="Class-I_Pyr_Nuc-Dis_Oxidored"/>
</dbReference>
<dbReference type="PRINTS" id="PR00411">
    <property type="entry name" value="PNDRDTASEI"/>
</dbReference>
<feature type="domain" description="Pyridine nucleotide-disulphide oxidoreductase dimerisation" evidence="2">
    <location>
        <begin position="1"/>
        <end position="51"/>
    </location>
</feature>
<reference evidence="3" key="1">
    <citation type="journal article" date="2014" name="Front. Microbiol.">
        <title>High frequency of phylogenetically diverse reductive dehalogenase-homologous genes in deep subseafloor sedimentary metagenomes.</title>
        <authorList>
            <person name="Kawai M."/>
            <person name="Futagami T."/>
            <person name="Toyoda A."/>
            <person name="Takaki Y."/>
            <person name="Nishi S."/>
            <person name="Hori S."/>
            <person name="Arai W."/>
            <person name="Tsubouchi T."/>
            <person name="Morono Y."/>
            <person name="Uchiyama I."/>
            <person name="Ito T."/>
            <person name="Fujiyama A."/>
            <person name="Inagaki F."/>
            <person name="Takami H."/>
        </authorList>
    </citation>
    <scope>NUCLEOTIDE SEQUENCE</scope>
    <source>
        <strain evidence="3">Expedition CK06-06</strain>
    </source>
</reference>
<proteinExistence type="predicted"/>
<evidence type="ECO:0000259" key="2">
    <source>
        <dbReference type="Pfam" id="PF02852"/>
    </source>
</evidence>
<accession>X1W226</accession>
<sequence>NGRVLGMHIMGPHASDLIAEGVLAIQLGATAKDIAHTIHAHPTLPEAVLEATMGQLEGSIHFQRM</sequence>
<dbReference type="PANTHER" id="PTHR22912">
    <property type="entry name" value="DISULFIDE OXIDOREDUCTASE"/>
    <property type="match status" value="1"/>
</dbReference>
<keyword evidence="1" id="KW-0520">NAD</keyword>
<evidence type="ECO:0000313" key="3">
    <source>
        <dbReference type="EMBL" id="GAJ22970.1"/>
    </source>
</evidence>
<dbReference type="SUPFAM" id="SSF55424">
    <property type="entry name" value="FAD/NAD-linked reductases, dimerisation (C-terminal) domain"/>
    <property type="match status" value="1"/>
</dbReference>
<dbReference type="InterPro" id="IPR016156">
    <property type="entry name" value="FAD/NAD-linked_Rdtase_dimer_sf"/>
</dbReference>